<dbReference type="NCBIfam" id="NF005559">
    <property type="entry name" value="PRK07231.1"/>
    <property type="match status" value="1"/>
</dbReference>
<dbReference type="PRINTS" id="PR00080">
    <property type="entry name" value="SDRFAMILY"/>
</dbReference>
<dbReference type="Gene3D" id="3.40.50.720">
    <property type="entry name" value="NAD(P)-binding Rossmann-like Domain"/>
    <property type="match status" value="1"/>
</dbReference>
<keyword evidence="2" id="KW-0560">Oxidoreductase</keyword>
<evidence type="ECO:0000256" key="1">
    <source>
        <dbReference type="ARBA" id="ARBA00006484"/>
    </source>
</evidence>
<dbReference type="InterPro" id="IPR002347">
    <property type="entry name" value="SDR_fam"/>
</dbReference>
<dbReference type="SUPFAM" id="SSF51735">
    <property type="entry name" value="NAD(P)-binding Rossmann-fold domains"/>
    <property type="match status" value="1"/>
</dbReference>
<evidence type="ECO:0000313" key="4">
    <source>
        <dbReference type="Proteomes" id="UP000238739"/>
    </source>
</evidence>
<dbReference type="AlphaFoldDB" id="A0A2N9DUH6"/>
<dbReference type="Pfam" id="PF13561">
    <property type="entry name" value="adh_short_C2"/>
    <property type="match status" value="1"/>
</dbReference>
<dbReference type="PANTHER" id="PTHR42760:SF124">
    <property type="entry name" value="SHORT-CHAIN DEHYDROGENASE_REDUCTASE"/>
    <property type="match status" value="1"/>
</dbReference>
<comment type="caution">
    <text evidence="3">The sequence shown here is derived from an EMBL/GenBank/DDBJ whole genome shotgun (WGS) entry which is preliminary data.</text>
</comment>
<dbReference type="Proteomes" id="UP000238739">
    <property type="component" value="Unassembled WGS sequence"/>
</dbReference>
<proteinExistence type="inferred from homology"/>
<evidence type="ECO:0000256" key="2">
    <source>
        <dbReference type="ARBA" id="ARBA00023002"/>
    </source>
</evidence>
<comment type="similarity">
    <text evidence="1">Belongs to the short-chain dehydrogenases/reductases (SDR) family.</text>
</comment>
<organism evidence="3 4">
    <name type="scientific">Latilactobacillus fuchuensis</name>
    <dbReference type="NCBI Taxonomy" id="164393"/>
    <lineage>
        <taxon>Bacteria</taxon>
        <taxon>Bacillati</taxon>
        <taxon>Bacillota</taxon>
        <taxon>Bacilli</taxon>
        <taxon>Lactobacillales</taxon>
        <taxon>Lactobacillaceae</taxon>
        <taxon>Latilactobacillus</taxon>
    </lineage>
</organism>
<dbReference type="InterPro" id="IPR036291">
    <property type="entry name" value="NAD(P)-bd_dom_sf"/>
</dbReference>
<dbReference type="GO" id="GO:0016616">
    <property type="term" value="F:oxidoreductase activity, acting on the CH-OH group of donors, NAD or NADP as acceptor"/>
    <property type="evidence" value="ECO:0007669"/>
    <property type="project" value="TreeGrafter"/>
</dbReference>
<sequence length="245" mass="26382">MDRLQNKVAIITGGIKGIGLATAQAFVAEGAQVVITDIDGTNHQTVLEALSPSAHFIEHNVADEQAWETVFTKTIELFGHVDIVVNNAGILDFNDAEHITDDIWHKVLAVDLDGVMYGVKHGIAHMKKNGGSIINLSSIAGLIGIPNLFAYNAAKGGVKMLTKSAALYCAENQYQIRINSIHPGYVHTPMVDAYPEMRADLEKLHPLGRLAEASEIAQMAVYLASDESKFVTGSELVIDGGYTAQ</sequence>
<dbReference type="GO" id="GO:0008206">
    <property type="term" value="P:bile acid metabolic process"/>
    <property type="evidence" value="ECO:0007669"/>
    <property type="project" value="UniProtKB-ARBA"/>
</dbReference>
<dbReference type="PROSITE" id="PS00061">
    <property type="entry name" value="ADH_SHORT"/>
    <property type="match status" value="1"/>
</dbReference>
<keyword evidence="4" id="KW-1185">Reference proteome</keyword>
<dbReference type="EMBL" id="OGVC01000012">
    <property type="protein sequence ID" value="SPC37709.1"/>
    <property type="molecule type" value="Genomic_DNA"/>
</dbReference>
<dbReference type="RefSeq" id="WP_025083867.1">
    <property type="nucleotide sequence ID" value="NZ_LT984417.1"/>
</dbReference>
<evidence type="ECO:0000313" key="3">
    <source>
        <dbReference type="EMBL" id="SPC37709.1"/>
    </source>
</evidence>
<dbReference type="FunFam" id="3.40.50.720:FF:000084">
    <property type="entry name" value="Short-chain dehydrogenase reductase"/>
    <property type="match status" value="1"/>
</dbReference>
<name>A0A2N9DUH6_9LACO</name>
<dbReference type="PRINTS" id="PR00081">
    <property type="entry name" value="GDHRDH"/>
</dbReference>
<dbReference type="InterPro" id="IPR020904">
    <property type="entry name" value="Sc_DH/Rdtase_CS"/>
</dbReference>
<dbReference type="PANTHER" id="PTHR42760">
    <property type="entry name" value="SHORT-CHAIN DEHYDROGENASES/REDUCTASES FAMILY MEMBER"/>
    <property type="match status" value="1"/>
</dbReference>
<reference evidence="3" key="1">
    <citation type="submission" date="2018-01" db="EMBL/GenBank/DDBJ databases">
        <authorList>
            <person name="Chaillou S."/>
        </authorList>
    </citation>
    <scope>NUCLEOTIDE SEQUENCE [LARGE SCALE GENOMIC DNA]</scope>
    <source>
        <strain evidence="3">MFPC41A2801</strain>
    </source>
</reference>
<accession>A0A2N9DUH6</accession>
<protein>
    <submittedName>
        <fullName evidence="3">3-alpha-(Or 20-beta)-hydroxysteroid dehydrogenase</fullName>
    </submittedName>
</protein>
<gene>
    <name evidence="3" type="ORF">LFUMFP_20008</name>
</gene>